<comment type="similarity">
    <text evidence="1">Belongs to the CinA family.</text>
</comment>
<comment type="caution">
    <text evidence="3">The sequence shown here is derived from an EMBL/GenBank/DDBJ whole genome shotgun (WGS) entry which is preliminary data.</text>
</comment>
<dbReference type="InterPro" id="IPR036425">
    <property type="entry name" value="MoaB/Mog-like_dom_sf"/>
</dbReference>
<evidence type="ECO:0000259" key="2">
    <source>
        <dbReference type="SMART" id="SM00852"/>
    </source>
</evidence>
<name>A0A1E5E5L5_9VIBR</name>
<dbReference type="NCBIfam" id="TIGR00200">
    <property type="entry name" value="cinA_nterm"/>
    <property type="match status" value="1"/>
</dbReference>
<dbReference type="STRING" id="1188252.A1QC_04455"/>
<dbReference type="Gene3D" id="3.40.980.10">
    <property type="entry name" value="MoaB/Mog-like domain"/>
    <property type="match status" value="1"/>
</dbReference>
<dbReference type="OrthoDB" id="9801454at2"/>
<accession>A0A1E5E5L5</accession>
<dbReference type="AlphaFoldDB" id="A0A1E5E5L5"/>
<gene>
    <name evidence="3" type="ORF">A1QC_04455</name>
</gene>
<feature type="domain" description="MoaB/Mog" evidence="2">
    <location>
        <begin position="5"/>
        <end position="172"/>
    </location>
</feature>
<dbReference type="PANTHER" id="PTHR13939">
    <property type="entry name" value="NICOTINAMIDE-NUCLEOTIDE AMIDOHYDROLASE PNCC"/>
    <property type="match status" value="1"/>
</dbReference>
<dbReference type="CDD" id="cd00885">
    <property type="entry name" value="cinA"/>
    <property type="match status" value="1"/>
</dbReference>
<dbReference type="Pfam" id="PF00994">
    <property type="entry name" value="MoCF_biosynth"/>
    <property type="match status" value="1"/>
</dbReference>
<dbReference type="NCBIfam" id="TIGR00177">
    <property type="entry name" value="molyb_syn"/>
    <property type="match status" value="1"/>
</dbReference>
<dbReference type="InterPro" id="IPR001453">
    <property type="entry name" value="MoaB/Mog_dom"/>
</dbReference>
<reference evidence="3 4" key="1">
    <citation type="journal article" date="2012" name="Science">
        <title>Ecological populations of bacteria act as socially cohesive units of antibiotic production and resistance.</title>
        <authorList>
            <person name="Cordero O.X."/>
            <person name="Wildschutte H."/>
            <person name="Kirkup B."/>
            <person name="Proehl S."/>
            <person name="Ngo L."/>
            <person name="Hussain F."/>
            <person name="Le Roux F."/>
            <person name="Mincer T."/>
            <person name="Polz M.F."/>
        </authorList>
    </citation>
    <scope>NUCLEOTIDE SEQUENCE [LARGE SCALE GENOMIC DNA]</scope>
    <source>
        <strain evidence="3 4">1S-45</strain>
    </source>
</reference>
<organism evidence="3 4">
    <name type="scientific">Vibrio rumoiensis 1S-45</name>
    <dbReference type="NCBI Taxonomy" id="1188252"/>
    <lineage>
        <taxon>Bacteria</taxon>
        <taxon>Pseudomonadati</taxon>
        <taxon>Pseudomonadota</taxon>
        <taxon>Gammaproteobacteria</taxon>
        <taxon>Vibrionales</taxon>
        <taxon>Vibrionaceae</taxon>
        <taxon>Vibrio</taxon>
    </lineage>
</organism>
<dbReference type="RefSeq" id="WP_017024552.1">
    <property type="nucleotide sequence ID" value="NZ_AJYK02000012.1"/>
</dbReference>
<evidence type="ECO:0000256" key="1">
    <source>
        <dbReference type="HAMAP-Rule" id="MF_00226"/>
    </source>
</evidence>
<dbReference type="PANTHER" id="PTHR13939:SF0">
    <property type="entry name" value="NMN AMIDOHYDROLASE-LIKE PROTEIN YFAY"/>
    <property type="match status" value="1"/>
</dbReference>
<dbReference type="SUPFAM" id="SSF53218">
    <property type="entry name" value="Molybdenum cofactor biosynthesis proteins"/>
    <property type="match status" value="1"/>
</dbReference>
<dbReference type="HAMAP" id="MF_00226_B">
    <property type="entry name" value="CinA_B"/>
    <property type="match status" value="1"/>
</dbReference>
<sequence length="402" mass="44490">MVKISMLSTGEEVLHGDIVDTNASWLSELFFEQGFALDYRSTVGDQLEELTTEIIALSQRSDVVIVNGGLGPTSDDLSSLAAAQAAGVALELNQEWLATITEYFSRIGRPMADSNAKQAMLPQGAIVIDNPVGTACGFSIELNGALVLFTPGVPFEFKKMVRDEILPTLKSRFPDVERLVCNKIYTFGLGESGIADTLSSLDIPEAFSLGYRSYMPFIEVKVFSPYSDSKIETVLTAITEQLKDNVLGINQPLIEVLGDGLMDKQWQLSALEQVTGGELARQMYQSESTQQSFIQSVVDNQAEPLTELTDALLLANEYRLDTQSDIVLANFKLDDESFALALSSKLGNYVQNVTFKRTYPIKAQQVLITTVLLDMLRRHINDESPFVEFGHFERLSVIERKQ</sequence>
<dbReference type="InterPro" id="IPR008135">
    <property type="entry name" value="Competence-induced_CinA"/>
</dbReference>
<evidence type="ECO:0000313" key="4">
    <source>
        <dbReference type="Proteomes" id="UP000094070"/>
    </source>
</evidence>
<dbReference type="InterPro" id="IPR050101">
    <property type="entry name" value="CinA"/>
</dbReference>
<evidence type="ECO:0000313" key="3">
    <source>
        <dbReference type="EMBL" id="OEF29180.1"/>
    </source>
</evidence>
<proteinExistence type="inferred from homology"/>
<dbReference type="SMART" id="SM00852">
    <property type="entry name" value="MoCF_biosynth"/>
    <property type="match status" value="1"/>
</dbReference>
<dbReference type="EMBL" id="AJYK02000012">
    <property type="protein sequence ID" value="OEF29180.1"/>
    <property type="molecule type" value="Genomic_DNA"/>
</dbReference>
<protein>
    <recommendedName>
        <fullName evidence="1">CinA-like protein</fullName>
    </recommendedName>
</protein>
<keyword evidence="4" id="KW-1185">Reference proteome</keyword>
<dbReference type="Proteomes" id="UP000094070">
    <property type="component" value="Unassembled WGS sequence"/>
</dbReference>
<dbReference type="eggNOG" id="COG1058">
    <property type="taxonomic scope" value="Bacteria"/>
</dbReference>